<evidence type="ECO:0000313" key="2">
    <source>
        <dbReference type="Proteomes" id="UP000054477"/>
    </source>
</evidence>
<sequence length="70" mass="7847">MVGYEAVLVWERVTQSKGASPGLKSATLFVLQGKDHRICLSIDDKNEEDRQMVIGKYDADSPTEMPSIQY</sequence>
<gene>
    <name evidence="1" type="ORF">K443DRAFT_682286</name>
</gene>
<accession>A0A0C9XFU1</accession>
<dbReference type="EMBL" id="KN838719">
    <property type="protein sequence ID" value="KIJ96491.1"/>
    <property type="molecule type" value="Genomic_DNA"/>
</dbReference>
<keyword evidence="2" id="KW-1185">Reference proteome</keyword>
<protein>
    <submittedName>
        <fullName evidence="1">Unplaced genomic scaffold K443scaffold_184, whole genome shotgun sequence</fullName>
    </submittedName>
</protein>
<evidence type="ECO:0000313" key="1">
    <source>
        <dbReference type="EMBL" id="KIJ96491.1"/>
    </source>
</evidence>
<organism evidence="1 2">
    <name type="scientific">Laccaria amethystina LaAM-08-1</name>
    <dbReference type="NCBI Taxonomy" id="1095629"/>
    <lineage>
        <taxon>Eukaryota</taxon>
        <taxon>Fungi</taxon>
        <taxon>Dikarya</taxon>
        <taxon>Basidiomycota</taxon>
        <taxon>Agaricomycotina</taxon>
        <taxon>Agaricomycetes</taxon>
        <taxon>Agaricomycetidae</taxon>
        <taxon>Agaricales</taxon>
        <taxon>Agaricineae</taxon>
        <taxon>Hydnangiaceae</taxon>
        <taxon>Laccaria</taxon>
    </lineage>
</organism>
<dbReference type="Proteomes" id="UP000054477">
    <property type="component" value="Unassembled WGS sequence"/>
</dbReference>
<reference evidence="1 2" key="1">
    <citation type="submission" date="2014-04" db="EMBL/GenBank/DDBJ databases">
        <authorList>
            <consortium name="DOE Joint Genome Institute"/>
            <person name="Kuo A."/>
            <person name="Kohler A."/>
            <person name="Nagy L.G."/>
            <person name="Floudas D."/>
            <person name="Copeland A."/>
            <person name="Barry K.W."/>
            <person name="Cichocki N."/>
            <person name="Veneault-Fourrey C."/>
            <person name="LaButti K."/>
            <person name="Lindquist E.A."/>
            <person name="Lipzen A."/>
            <person name="Lundell T."/>
            <person name="Morin E."/>
            <person name="Murat C."/>
            <person name="Sun H."/>
            <person name="Tunlid A."/>
            <person name="Henrissat B."/>
            <person name="Grigoriev I.V."/>
            <person name="Hibbett D.S."/>
            <person name="Martin F."/>
            <person name="Nordberg H.P."/>
            <person name="Cantor M.N."/>
            <person name="Hua S.X."/>
        </authorList>
    </citation>
    <scope>NUCLEOTIDE SEQUENCE [LARGE SCALE GENOMIC DNA]</scope>
    <source>
        <strain evidence="1 2">LaAM-08-1</strain>
    </source>
</reference>
<dbReference type="AlphaFoldDB" id="A0A0C9XFU1"/>
<name>A0A0C9XFU1_9AGAR</name>
<dbReference type="HOGENOM" id="CLU_2758143_0_0_1"/>
<proteinExistence type="predicted"/>
<reference evidence="2" key="2">
    <citation type="submission" date="2015-01" db="EMBL/GenBank/DDBJ databases">
        <title>Evolutionary Origins and Diversification of the Mycorrhizal Mutualists.</title>
        <authorList>
            <consortium name="DOE Joint Genome Institute"/>
            <consortium name="Mycorrhizal Genomics Consortium"/>
            <person name="Kohler A."/>
            <person name="Kuo A."/>
            <person name="Nagy L.G."/>
            <person name="Floudas D."/>
            <person name="Copeland A."/>
            <person name="Barry K.W."/>
            <person name="Cichocki N."/>
            <person name="Veneault-Fourrey C."/>
            <person name="LaButti K."/>
            <person name="Lindquist E.A."/>
            <person name="Lipzen A."/>
            <person name="Lundell T."/>
            <person name="Morin E."/>
            <person name="Murat C."/>
            <person name="Riley R."/>
            <person name="Ohm R."/>
            <person name="Sun H."/>
            <person name="Tunlid A."/>
            <person name="Henrissat B."/>
            <person name="Grigoriev I.V."/>
            <person name="Hibbett D.S."/>
            <person name="Martin F."/>
        </authorList>
    </citation>
    <scope>NUCLEOTIDE SEQUENCE [LARGE SCALE GENOMIC DNA]</scope>
    <source>
        <strain evidence="2">LaAM-08-1</strain>
    </source>
</reference>